<evidence type="ECO:0000313" key="2">
    <source>
        <dbReference type="Proteomes" id="UP001320513"/>
    </source>
</evidence>
<dbReference type="InterPro" id="IPR046373">
    <property type="entry name" value="Acyl-CoA_Oxase/DH_mid-dom_sf"/>
</dbReference>
<protein>
    <submittedName>
        <fullName evidence="1">Acyl-CoA dehydrogenase</fullName>
    </submittedName>
</protein>
<dbReference type="Gene3D" id="2.40.110.10">
    <property type="entry name" value="Butyryl-CoA Dehydrogenase, subunit A, domain 2"/>
    <property type="match status" value="1"/>
</dbReference>
<proteinExistence type="predicted"/>
<organism evidence="1 2">
    <name type="scientific">Pseudomonas maioricensis</name>
    <dbReference type="NCBI Taxonomy" id="1766623"/>
    <lineage>
        <taxon>Bacteria</taxon>
        <taxon>Pseudomonadati</taxon>
        <taxon>Pseudomonadota</taxon>
        <taxon>Gammaproteobacteria</taxon>
        <taxon>Pseudomonadales</taxon>
        <taxon>Pseudomonadaceae</taxon>
        <taxon>Pseudomonas</taxon>
    </lineage>
</organism>
<accession>A0ABS9ZLP4</accession>
<comment type="caution">
    <text evidence="1">The sequence shown here is derived from an EMBL/GenBank/DDBJ whole genome shotgun (WGS) entry which is preliminary data.</text>
</comment>
<dbReference type="SUPFAM" id="SSF56645">
    <property type="entry name" value="Acyl-CoA dehydrogenase NM domain-like"/>
    <property type="match status" value="1"/>
</dbReference>
<dbReference type="Proteomes" id="UP001320513">
    <property type="component" value="Unassembled WGS sequence"/>
</dbReference>
<name>A0ABS9ZLP4_9PSED</name>
<dbReference type="InterPro" id="IPR009100">
    <property type="entry name" value="AcylCoA_DH/oxidase_NM_dom_sf"/>
</dbReference>
<dbReference type="EMBL" id="LOHG01000011">
    <property type="protein sequence ID" value="MCI8211496.1"/>
    <property type="molecule type" value="Genomic_DNA"/>
</dbReference>
<gene>
    <name evidence="1" type="ORF">AUC61_18360</name>
</gene>
<sequence length="339" mass="36202">MSQALSEFLGWRKHGYADTRALGECLQALIDEGLDQLPSPTSGQILERWQALACVAGHDLGLCKLYEGHTDALAIMQEVGAGAPQAGTSWGMWAAEPPQARVNLQRKGDVLHVNGRKAWCSGAAVLSHALMTAWDEDGQQQLVAVDLKQSGVNITQEGWRAVGMGATGSVGVEFSRAEGVAVGKPGDYLARPGFWQGGIGIAACWYGASRALAQRLLTQACKSPEPHAMAHLGAVDVALYSAWTTLQHAAQTINQSPTSDAQLLARRSRAVIEHSAEQVILHVGHALGAGPYCKDAHFARLIADLPVFLRQSHAERDLAALADLTTTQALPAPSRMWQL</sequence>
<evidence type="ECO:0000313" key="1">
    <source>
        <dbReference type="EMBL" id="MCI8211496.1"/>
    </source>
</evidence>
<reference evidence="1 2" key="1">
    <citation type="submission" date="2015-12" db="EMBL/GenBank/DDBJ databases">
        <title>Phylogenomics in the description of a new species in the Pseudomonas syringae group.</title>
        <authorList>
            <person name="Busquets A."/>
            <person name="Gomila M."/>
            <person name="Beiki F."/>
            <person name="Rahimian H."/>
            <person name="Mulet M."/>
            <person name="Sanchez D."/>
            <person name="Garcia-Valdes E."/>
            <person name="Lalucat J."/>
        </authorList>
    </citation>
    <scope>NUCLEOTIDE SEQUENCE [LARGE SCALE GENOMIC DNA]</scope>
    <source>
        <strain evidence="1 2">S25</strain>
    </source>
</reference>
<keyword evidence="2" id="KW-1185">Reference proteome</keyword>
<dbReference type="RefSeq" id="WP_243247619.1">
    <property type="nucleotide sequence ID" value="NZ_LOHG01000011.1"/>
</dbReference>